<evidence type="ECO:0000256" key="14">
    <source>
        <dbReference type="SAM" id="MobiDB-lite"/>
    </source>
</evidence>
<feature type="region of interest" description="Disordered" evidence="14">
    <location>
        <begin position="821"/>
        <end position="841"/>
    </location>
</feature>
<keyword evidence="4 13" id="KW-0894">Sodium channel</keyword>
<dbReference type="OrthoDB" id="6021021at2759"/>
<gene>
    <name evidence="16" type="primary">asic-1</name>
    <name evidence="16" type="ORF">Tcan_04994</name>
</gene>
<evidence type="ECO:0000256" key="13">
    <source>
        <dbReference type="RuleBase" id="RU000679"/>
    </source>
</evidence>
<comment type="caution">
    <text evidence="16">The sequence shown here is derived from an EMBL/GenBank/DDBJ whole genome shotgun (WGS) entry which is preliminary data.</text>
</comment>
<keyword evidence="7" id="KW-0915">Sodium</keyword>
<dbReference type="GO" id="GO:0005886">
    <property type="term" value="C:plasma membrane"/>
    <property type="evidence" value="ECO:0007669"/>
    <property type="project" value="TreeGrafter"/>
</dbReference>
<keyword evidence="11 13" id="KW-0739">Sodium transport</keyword>
<evidence type="ECO:0000313" key="16">
    <source>
        <dbReference type="EMBL" id="KHN81109.1"/>
    </source>
</evidence>
<evidence type="ECO:0000256" key="2">
    <source>
        <dbReference type="ARBA" id="ARBA00007193"/>
    </source>
</evidence>
<evidence type="ECO:0000313" key="17">
    <source>
        <dbReference type="Proteomes" id="UP000031036"/>
    </source>
</evidence>
<evidence type="ECO:0000256" key="7">
    <source>
        <dbReference type="ARBA" id="ARBA00023053"/>
    </source>
</evidence>
<proteinExistence type="inferred from homology"/>
<dbReference type="Gene3D" id="2.60.470.10">
    <property type="entry name" value="Acid-sensing ion channels like domains"/>
    <property type="match status" value="1"/>
</dbReference>
<feature type="transmembrane region" description="Helical" evidence="15">
    <location>
        <begin position="35"/>
        <end position="53"/>
    </location>
</feature>
<dbReference type="PANTHER" id="PTHR11690:SF282">
    <property type="entry name" value="DEGENERIN-LIKE PROTEIN ASIC-1"/>
    <property type="match status" value="1"/>
</dbReference>
<evidence type="ECO:0000256" key="3">
    <source>
        <dbReference type="ARBA" id="ARBA00022448"/>
    </source>
</evidence>
<keyword evidence="8 13" id="KW-0406">Ion transport</keyword>
<dbReference type="Proteomes" id="UP000031036">
    <property type="component" value="Unassembled WGS sequence"/>
</dbReference>
<dbReference type="Pfam" id="PF00858">
    <property type="entry name" value="ASC"/>
    <property type="match status" value="2"/>
</dbReference>
<evidence type="ECO:0000256" key="5">
    <source>
        <dbReference type="ARBA" id="ARBA00022692"/>
    </source>
</evidence>
<keyword evidence="5 13" id="KW-0812">Transmembrane</keyword>
<evidence type="ECO:0000256" key="6">
    <source>
        <dbReference type="ARBA" id="ARBA00022989"/>
    </source>
</evidence>
<evidence type="ECO:0000256" key="11">
    <source>
        <dbReference type="ARBA" id="ARBA00023201"/>
    </source>
</evidence>
<organism evidence="16 17">
    <name type="scientific">Toxocara canis</name>
    <name type="common">Canine roundworm</name>
    <dbReference type="NCBI Taxonomy" id="6265"/>
    <lineage>
        <taxon>Eukaryota</taxon>
        <taxon>Metazoa</taxon>
        <taxon>Ecdysozoa</taxon>
        <taxon>Nematoda</taxon>
        <taxon>Chromadorea</taxon>
        <taxon>Rhabditida</taxon>
        <taxon>Spirurina</taxon>
        <taxon>Ascaridomorpha</taxon>
        <taxon>Ascaridoidea</taxon>
        <taxon>Toxocaridae</taxon>
        <taxon>Toxocara</taxon>
    </lineage>
</organism>
<evidence type="ECO:0000256" key="4">
    <source>
        <dbReference type="ARBA" id="ARBA00022461"/>
    </source>
</evidence>
<dbReference type="PROSITE" id="PS01206">
    <property type="entry name" value="ASC"/>
    <property type="match status" value="1"/>
</dbReference>
<accession>A0A0B2VI66</accession>
<dbReference type="EMBL" id="JPKZ01001587">
    <property type="protein sequence ID" value="KHN81109.1"/>
    <property type="molecule type" value="Genomic_DNA"/>
</dbReference>
<dbReference type="OMA" id="AMENIIF"/>
<evidence type="ECO:0000256" key="1">
    <source>
        <dbReference type="ARBA" id="ARBA00004141"/>
    </source>
</evidence>
<evidence type="ECO:0000256" key="12">
    <source>
        <dbReference type="ARBA" id="ARBA00023303"/>
    </source>
</evidence>
<dbReference type="InterPro" id="IPR001873">
    <property type="entry name" value="ENaC"/>
</dbReference>
<keyword evidence="9 15" id="KW-0472">Membrane</keyword>
<dbReference type="InterPro" id="IPR020903">
    <property type="entry name" value="ENaC_CS"/>
</dbReference>
<comment type="similarity">
    <text evidence="2 13">Belongs to the amiloride-sensitive sodium channel (TC 1.A.6) family.</text>
</comment>
<keyword evidence="6 15" id="KW-1133">Transmembrane helix</keyword>
<evidence type="ECO:0000256" key="9">
    <source>
        <dbReference type="ARBA" id="ARBA00023136"/>
    </source>
</evidence>
<keyword evidence="10" id="KW-0325">Glycoprotein</keyword>
<evidence type="ECO:0000256" key="15">
    <source>
        <dbReference type="SAM" id="Phobius"/>
    </source>
</evidence>
<reference evidence="16 17" key="1">
    <citation type="submission" date="2014-11" db="EMBL/GenBank/DDBJ databases">
        <title>Genetic blueprint of the zoonotic pathogen Toxocara canis.</title>
        <authorList>
            <person name="Zhu X.-Q."/>
            <person name="Korhonen P.K."/>
            <person name="Cai H."/>
            <person name="Young N.D."/>
            <person name="Nejsum P."/>
            <person name="von Samson-Himmelstjerna G."/>
            <person name="Boag P.R."/>
            <person name="Tan P."/>
            <person name="Li Q."/>
            <person name="Min J."/>
            <person name="Yang Y."/>
            <person name="Wang X."/>
            <person name="Fang X."/>
            <person name="Hall R.S."/>
            <person name="Hofmann A."/>
            <person name="Sternberg P.W."/>
            <person name="Jex A.R."/>
            <person name="Gasser R.B."/>
        </authorList>
    </citation>
    <scope>NUCLEOTIDE SEQUENCE [LARGE SCALE GENOMIC DNA]</scope>
    <source>
        <strain evidence="16">PN_DK_2014</strain>
    </source>
</reference>
<dbReference type="Gene3D" id="1.10.287.770">
    <property type="entry name" value="YojJ-like"/>
    <property type="match status" value="1"/>
</dbReference>
<dbReference type="AlphaFoldDB" id="A0A0B2VI66"/>
<dbReference type="GO" id="GO:0015280">
    <property type="term" value="F:ligand-gated sodium channel activity"/>
    <property type="evidence" value="ECO:0007669"/>
    <property type="project" value="TreeGrafter"/>
</dbReference>
<dbReference type="STRING" id="6265.A0A0B2VI66"/>
<sequence>MSIATRIGNNFRDFGEHTSAHGIPRACVSHGLRRALWFLVLFCCVAAFILQAIQIVDKFLRHDIIVSVELRFERIPFPSVTVCNLNPYKNSLAREMGSVKDTLRAFEVAIDEYSVGEQKTRRKRETLVDAGRTRCSYESSSHLIADMKGSVECACLHNEHLWWHCRNSTEWRYSYCASCDTRIGTCHENGERRLFPCMCHKSFCVISDYHLVKAKWPLRFVSSRCSCNGRDCEIASKRSSSEHCICVSFTSAFPKCAPIDSWEYAKCAHCTWNGECMRSTHINYEHNCICLKNSLTSCYVVDELDQQDGSQKHVVRIRREKKPFYEKILSRYDGLLAAYSMCTCPTKDTCTSLQGDLNGTICLCFFNKKNGHVWPCYPPDLWVERRCTTCSSLGDCVFSEAGGDLACVCAPIIRMCVRIDEAVKIDGSASDGNGTVAKYGTLRLADRIIKIWEISTTTEPPIMVKEQEKKAKAFGFKGMSDPIAIKAKASENLIFAVNNLNDTDKSSISYSKQEFITKCSFNGRQCSVENDFSSYIDPSFGNCFTFNYNSTENMTSERAGPSYGLRFQVFVNVSDYLPTTEAAGVRLTVHSPDEQPFPDTHGHSAPTGFASSFGIRLKRMERLSSPYGDCVMDGKNDDFIYKDKNYTTEGCQRSCIQKYLVSKCGCGDPRFPPFRSIKNCPVDDPNLRDCLHSEVTYAARYIDQIGCICRQPCKQFVYSVSYSASRWPASTASLTDCIPGLSPMQCLNFYREQGALIEVFFEQLNYESLLEGEAYGLPNLLSDFGGQLGLWMGVSVITIMEFGILTIDVIMTIICCKGSDDNKKEPKRSYSSRNGSQKRYRANDKIERRSLSAPRVYCTGTADCEDISAMNTWRSRHESAMYAYAFHTCQLSGSVFTVDMHVEETLTSTSIY</sequence>
<evidence type="ECO:0000256" key="10">
    <source>
        <dbReference type="ARBA" id="ARBA00023180"/>
    </source>
</evidence>
<comment type="subcellular location">
    <subcellularLocation>
        <location evidence="1">Membrane</location>
        <topology evidence="1">Multi-pass membrane protein</topology>
    </subcellularLocation>
</comment>
<name>A0A0B2VI66_TOXCA</name>
<keyword evidence="17" id="KW-1185">Reference proteome</keyword>
<keyword evidence="12 13" id="KW-0407">Ion channel</keyword>
<evidence type="ECO:0000256" key="8">
    <source>
        <dbReference type="ARBA" id="ARBA00023065"/>
    </source>
</evidence>
<dbReference type="PRINTS" id="PR01078">
    <property type="entry name" value="AMINACHANNEL"/>
</dbReference>
<dbReference type="PANTHER" id="PTHR11690">
    <property type="entry name" value="AMILORIDE-SENSITIVE SODIUM CHANNEL-RELATED"/>
    <property type="match status" value="1"/>
</dbReference>
<keyword evidence="3 13" id="KW-0813">Transport</keyword>
<dbReference type="FunFam" id="1.10.287.770:FF:000001">
    <property type="entry name" value="Acid-sensing ion channel subunit 1"/>
    <property type="match status" value="1"/>
</dbReference>
<protein>
    <submittedName>
        <fullName evidence="16">Degenerin-like protein asic-1</fullName>
    </submittedName>
</protein>